<feature type="transmembrane region" description="Helical" evidence="5">
    <location>
        <begin position="49"/>
        <end position="68"/>
    </location>
</feature>
<feature type="transmembrane region" description="Helical" evidence="5">
    <location>
        <begin position="209"/>
        <end position="228"/>
    </location>
</feature>
<gene>
    <name evidence="7" type="ORF">AB1Y20_008387</name>
</gene>
<accession>A0AB34ISY7</accession>
<feature type="transmembrane region" description="Helical" evidence="5">
    <location>
        <begin position="171"/>
        <end position="197"/>
    </location>
</feature>
<evidence type="ECO:0000313" key="7">
    <source>
        <dbReference type="EMBL" id="KAL1504603.1"/>
    </source>
</evidence>
<feature type="transmembrane region" description="Helical" evidence="5">
    <location>
        <begin position="301"/>
        <end position="322"/>
    </location>
</feature>
<comment type="subcellular location">
    <subcellularLocation>
        <location evidence="1">Membrane</location>
        <topology evidence="1">Multi-pass membrane protein</topology>
    </subcellularLocation>
</comment>
<dbReference type="InterPro" id="IPR050186">
    <property type="entry name" value="TPT_transporter"/>
</dbReference>
<name>A0AB34ISY7_PRYPA</name>
<feature type="transmembrane region" description="Helical" evidence="5">
    <location>
        <begin position="266"/>
        <end position="289"/>
    </location>
</feature>
<evidence type="ECO:0000313" key="8">
    <source>
        <dbReference type="Proteomes" id="UP001515480"/>
    </source>
</evidence>
<evidence type="ECO:0000256" key="4">
    <source>
        <dbReference type="ARBA" id="ARBA00023136"/>
    </source>
</evidence>
<dbReference type="GO" id="GO:0016020">
    <property type="term" value="C:membrane"/>
    <property type="evidence" value="ECO:0007669"/>
    <property type="project" value="UniProtKB-SubCell"/>
</dbReference>
<dbReference type="Pfam" id="PF03151">
    <property type="entry name" value="TPT"/>
    <property type="match status" value="1"/>
</dbReference>
<feature type="transmembrane region" description="Helical" evidence="5">
    <location>
        <begin position="80"/>
        <end position="100"/>
    </location>
</feature>
<evidence type="ECO:0000256" key="2">
    <source>
        <dbReference type="ARBA" id="ARBA00022692"/>
    </source>
</evidence>
<dbReference type="EMBL" id="JBGBPQ010000019">
    <property type="protein sequence ID" value="KAL1504603.1"/>
    <property type="molecule type" value="Genomic_DNA"/>
</dbReference>
<keyword evidence="3 5" id="KW-1133">Transmembrane helix</keyword>
<dbReference type="Proteomes" id="UP001515480">
    <property type="component" value="Unassembled WGS sequence"/>
</dbReference>
<sequence>MRLYYEKLPSDTEQEAQPLKPLTISKTASPCLRLADEHMPHDDTAWRRAQMLGACAAYALVGPSLVMVNNHILKQLRFPYPLILSSIGLLTTALCCSLALRVGGYLAARHEAPSGVQPETPSSEACEPRRVENQRVGSRAWLPEVSLEFWLRNMVPIGAAQGLTFFGTNAAYMYLTITFTQMLAAFTPTVTLVLLYATGVEIPTTRSSVAVVLISVGCLISSYGEGHFNLVGVGYRSLGIFSEAVRLVLTQKLLKNYKLNVIESQYFLAPIGAGFLILGACFSEVPRFWRANAMLTMRQNPLLFCCSALLGVVASMLTFVVIKLTNSVTLKVMNTARNAAFVLFTVFFLHEQASNTQLLGYMLSLCAFSLYLYFKRTGS</sequence>
<proteinExistence type="predicted"/>
<evidence type="ECO:0000256" key="1">
    <source>
        <dbReference type="ARBA" id="ARBA00004141"/>
    </source>
</evidence>
<protein>
    <recommendedName>
        <fullName evidence="6">Sugar phosphate transporter domain-containing protein</fullName>
    </recommendedName>
</protein>
<comment type="caution">
    <text evidence="7">The sequence shown here is derived from an EMBL/GenBank/DDBJ whole genome shotgun (WGS) entry which is preliminary data.</text>
</comment>
<dbReference type="PANTHER" id="PTHR11132">
    <property type="entry name" value="SOLUTE CARRIER FAMILY 35"/>
    <property type="match status" value="1"/>
</dbReference>
<reference evidence="7 8" key="1">
    <citation type="journal article" date="2024" name="Science">
        <title>Giant polyketide synthase enzymes in the biosynthesis of giant marine polyether toxins.</title>
        <authorList>
            <person name="Fallon T.R."/>
            <person name="Shende V.V."/>
            <person name="Wierzbicki I.H."/>
            <person name="Pendleton A.L."/>
            <person name="Watervoot N.F."/>
            <person name="Auber R.P."/>
            <person name="Gonzalez D.J."/>
            <person name="Wisecaver J.H."/>
            <person name="Moore B.S."/>
        </authorList>
    </citation>
    <scope>NUCLEOTIDE SEQUENCE [LARGE SCALE GENOMIC DNA]</scope>
    <source>
        <strain evidence="7 8">12B1</strain>
    </source>
</reference>
<keyword evidence="4 5" id="KW-0472">Membrane</keyword>
<feature type="transmembrane region" description="Helical" evidence="5">
    <location>
        <begin position="356"/>
        <end position="374"/>
    </location>
</feature>
<evidence type="ECO:0000259" key="6">
    <source>
        <dbReference type="Pfam" id="PF03151"/>
    </source>
</evidence>
<dbReference type="AlphaFoldDB" id="A0AB34ISY7"/>
<keyword evidence="2 5" id="KW-0812">Transmembrane</keyword>
<keyword evidence="8" id="KW-1185">Reference proteome</keyword>
<dbReference type="InterPro" id="IPR037185">
    <property type="entry name" value="EmrE-like"/>
</dbReference>
<evidence type="ECO:0000256" key="3">
    <source>
        <dbReference type="ARBA" id="ARBA00022989"/>
    </source>
</evidence>
<feature type="domain" description="Sugar phosphate transporter" evidence="6">
    <location>
        <begin position="66"/>
        <end position="371"/>
    </location>
</feature>
<organism evidence="7 8">
    <name type="scientific">Prymnesium parvum</name>
    <name type="common">Toxic golden alga</name>
    <dbReference type="NCBI Taxonomy" id="97485"/>
    <lineage>
        <taxon>Eukaryota</taxon>
        <taxon>Haptista</taxon>
        <taxon>Haptophyta</taxon>
        <taxon>Prymnesiophyceae</taxon>
        <taxon>Prymnesiales</taxon>
        <taxon>Prymnesiaceae</taxon>
        <taxon>Prymnesium</taxon>
    </lineage>
</organism>
<dbReference type="SUPFAM" id="SSF103481">
    <property type="entry name" value="Multidrug resistance efflux transporter EmrE"/>
    <property type="match status" value="1"/>
</dbReference>
<evidence type="ECO:0000256" key="5">
    <source>
        <dbReference type="SAM" id="Phobius"/>
    </source>
</evidence>
<dbReference type="InterPro" id="IPR004853">
    <property type="entry name" value="Sugar_P_trans_dom"/>
</dbReference>